<accession>A0ABU7ILR2</accession>
<evidence type="ECO:0008006" key="3">
    <source>
        <dbReference type="Google" id="ProtNLM"/>
    </source>
</evidence>
<evidence type="ECO:0000313" key="2">
    <source>
        <dbReference type="Proteomes" id="UP001343698"/>
    </source>
</evidence>
<proteinExistence type="predicted"/>
<protein>
    <recommendedName>
        <fullName evidence="3">Ig-like domain-containing protein</fullName>
    </recommendedName>
</protein>
<dbReference type="RefSeq" id="WP_330072493.1">
    <property type="nucleotide sequence ID" value="NZ_JAZDDF010000009.1"/>
</dbReference>
<name>A0ABU7ILR2_9FLAO</name>
<reference evidence="1 2" key="1">
    <citation type="submission" date="2024-01" db="EMBL/GenBank/DDBJ databases">
        <title>Maribacter spp. originated from different algae showed divergent polysaccharides utilization ability.</title>
        <authorList>
            <person name="Wang H."/>
            <person name="Wu Y."/>
        </authorList>
    </citation>
    <scope>NUCLEOTIDE SEQUENCE [LARGE SCALE GENOMIC DNA]</scope>
    <source>
        <strain evidence="1 2">KPT27_14</strain>
    </source>
</reference>
<keyword evidence="2" id="KW-1185">Reference proteome</keyword>
<gene>
    <name evidence="1" type="ORF">V1H85_15005</name>
</gene>
<evidence type="ECO:0000313" key="1">
    <source>
        <dbReference type="EMBL" id="MEE1973768.1"/>
    </source>
</evidence>
<dbReference type="Proteomes" id="UP001343698">
    <property type="component" value="Unassembled WGS sequence"/>
</dbReference>
<dbReference type="EMBL" id="JAZDDF010000009">
    <property type="protein sequence ID" value="MEE1973768.1"/>
    <property type="molecule type" value="Genomic_DNA"/>
</dbReference>
<comment type="caution">
    <text evidence="1">The sequence shown here is derived from an EMBL/GenBank/DDBJ whole genome shotgun (WGS) entry which is preliminary data.</text>
</comment>
<organism evidence="1 2">
    <name type="scientific">Maribacter flavus</name>
    <dbReference type="NCBI Taxonomy" id="1658664"/>
    <lineage>
        <taxon>Bacteria</taxon>
        <taxon>Pseudomonadati</taxon>
        <taxon>Bacteroidota</taxon>
        <taxon>Flavobacteriia</taxon>
        <taxon>Flavobacteriales</taxon>
        <taxon>Flavobacteriaceae</taxon>
        <taxon>Maribacter</taxon>
    </lineage>
</organism>
<sequence>MGNSTLRFSKSFSTYFSIALICLSFSTLKAQEQMDLRELDGLNCTANDVEVLSASLGSTTCPTCTPGETITEELFITIRHNTNSDRPALAILGDLTVVDMNGNSTTTVFARCSGPIIPKKNINDNIPVGNGGNGVQTISYGEITFECGSQFTLDNILLVWTVPSDPDCPIPASDPPPPSKCGAPGISLEITPPLSAVATAECSGSDANVDLTIVGGEAPYSYTWTSLDSGFTSSEEDPQNVPQGEILSVTVTDSDGCTTTTSITTPICFVCPTLTNETADFATCEDNQGQTLSVQTDIAEIDIEFFIFSSQQGDPYVGGGSQLGTAVTPSGGTATSSTGISGLTPGTYYAYAILDTDDPDLTDPDCRPFAEIVIQIDPVADAGDDNATSVCDGTVVDLTTLVSVPGGSFSDASGDIPSSFDTTGLSPGSYDITYTVGSGNDSCPADTATITVNVDTLADAGDDNATSVCDGTVV</sequence>
<feature type="non-terminal residue" evidence="1">
    <location>
        <position position="474"/>
    </location>
</feature>